<evidence type="ECO:0000313" key="5">
    <source>
        <dbReference type="Proteomes" id="UP000642070"/>
    </source>
</evidence>
<name>A0A917X4H3_9ACTN</name>
<accession>A0A917X4H3</accession>
<dbReference type="EMBL" id="BMPI01000050">
    <property type="protein sequence ID" value="GGM64722.1"/>
    <property type="molecule type" value="Genomic_DNA"/>
</dbReference>
<proteinExistence type="inferred from homology"/>
<comment type="similarity">
    <text evidence="1">Belongs to the short-chain dehydrogenases/reductases (SDR) family.</text>
</comment>
<gene>
    <name evidence="4" type="ORF">GCM10007977_077730</name>
</gene>
<protein>
    <submittedName>
        <fullName evidence="4">Short chain dehydrogenase</fullName>
    </submittedName>
</protein>
<evidence type="ECO:0000256" key="2">
    <source>
        <dbReference type="ARBA" id="ARBA00023002"/>
    </source>
</evidence>
<dbReference type="SUPFAM" id="SSF51735">
    <property type="entry name" value="NAD(P)-binding Rossmann-fold domains"/>
    <property type="match status" value="1"/>
</dbReference>
<dbReference type="Pfam" id="PF13561">
    <property type="entry name" value="adh_short_C2"/>
    <property type="match status" value="1"/>
</dbReference>
<feature type="compositionally biased region" description="Low complexity" evidence="3">
    <location>
        <begin position="207"/>
        <end position="221"/>
    </location>
</feature>
<dbReference type="GO" id="GO:0016491">
    <property type="term" value="F:oxidoreductase activity"/>
    <property type="evidence" value="ECO:0007669"/>
    <property type="project" value="UniProtKB-KW"/>
</dbReference>
<dbReference type="PANTHER" id="PTHR43477:SF1">
    <property type="entry name" value="DIHYDROANTICAPSIN 7-DEHYDROGENASE"/>
    <property type="match status" value="1"/>
</dbReference>
<dbReference type="InterPro" id="IPR036291">
    <property type="entry name" value="NAD(P)-bd_dom_sf"/>
</dbReference>
<dbReference type="CDD" id="cd11731">
    <property type="entry name" value="Lin1944_like_SDR_c"/>
    <property type="match status" value="1"/>
</dbReference>
<reference evidence="4" key="2">
    <citation type="submission" date="2020-09" db="EMBL/GenBank/DDBJ databases">
        <authorList>
            <person name="Sun Q."/>
            <person name="Ohkuma M."/>
        </authorList>
    </citation>
    <scope>NUCLEOTIDE SEQUENCE</scope>
    <source>
        <strain evidence="4">JCM 19831</strain>
    </source>
</reference>
<sequence>MEQQRPRVLVVGGTGTIGRAVTECLADSYEVIVAARGGGDVQVDASALDSIHAMFAAVGTVDAIVSAFGRAVTGGVGALSTSDIEATFTGKVLPQLNLARVGLGHVRDGGSITLTSGVLSKEPVAGFAAVGMANGAIDGFCRAAAADLGDRVRINCVSPVFVLESGPDRQRLGLDDSLLQTAAETALAYRTAIESGLSGVNFDPRQARAGHPAAAQAPDRA</sequence>
<dbReference type="InterPro" id="IPR002347">
    <property type="entry name" value="SDR_fam"/>
</dbReference>
<comment type="caution">
    <text evidence="4">The sequence shown here is derived from an EMBL/GenBank/DDBJ whole genome shotgun (WGS) entry which is preliminary data.</text>
</comment>
<dbReference type="AlphaFoldDB" id="A0A917X4H3"/>
<organism evidence="4 5">
    <name type="scientific">Dactylosporangium sucinum</name>
    <dbReference type="NCBI Taxonomy" id="1424081"/>
    <lineage>
        <taxon>Bacteria</taxon>
        <taxon>Bacillati</taxon>
        <taxon>Actinomycetota</taxon>
        <taxon>Actinomycetes</taxon>
        <taxon>Micromonosporales</taxon>
        <taxon>Micromonosporaceae</taxon>
        <taxon>Dactylosporangium</taxon>
    </lineage>
</organism>
<dbReference type="NCBIfam" id="NF005754">
    <property type="entry name" value="PRK07578.1"/>
    <property type="match status" value="1"/>
</dbReference>
<evidence type="ECO:0000313" key="4">
    <source>
        <dbReference type="EMBL" id="GGM64722.1"/>
    </source>
</evidence>
<dbReference type="Proteomes" id="UP000642070">
    <property type="component" value="Unassembled WGS sequence"/>
</dbReference>
<dbReference type="RefSeq" id="WP_190255051.1">
    <property type="nucleotide sequence ID" value="NZ_BMPI01000050.1"/>
</dbReference>
<dbReference type="PANTHER" id="PTHR43477">
    <property type="entry name" value="DIHYDROANTICAPSIN 7-DEHYDROGENASE"/>
    <property type="match status" value="1"/>
</dbReference>
<feature type="region of interest" description="Disordered" evidence="3">
    <location>
        <begin position="201"/>
        <end position="221"/>
    </location>
</feature>
<dbReference type="PRINTS" id="PR00081">
    <property type="entry name" value="GDHRDH"/>
</dbReference>
<evidence type="ECO:0000256" key="1">
    <source>
        <dbReference type="ARBA" id="ARBA00006484"/>
    </source>
</evidence>
<keyword evidence="5" id="KW-1185">Reference proteome</keyword>
<dbReference type="InterPro" id="IPR051122">
    <property type="entry name" value="SDR_DHRS6-like"/>
</dbReference>
<reference evidence="4" key="1">
    <citation type="journal article" date="2014" name="Int. J. Syst. Evol. Microbiol.">
        <title>Complete genome sequence of Corynebacterium casei LMG S-19264T (=DSM 44701T), isolated from a smear-ripened cheese.</title>
        <authorList>
            <consortium name="US DOE Joint Genome Institute (JGI-PGF)"/>
            <person name="Walter F."/>
            <person name="Albersmeier A."/>
            <person name="Kalinowski J."/>
            <person name="Ruckert C."/>
        </authorList>
    </citation>
    <scope>NUCLEOTIDE SEQUENCE</scope>
    <source>
        <strain evidence="4">JCM 19831</strain>
    </source>
</reference>
<keyword evidence="2" id="KW-0560">Oxidoreductase</keyword>
<dbReference type="Gene3D" id="3.40.50.720">
    <property type="entry name" value="NAD(P)-binding Rossmann-like Domain"/>
    <property type="match status" value="1"/>
</dbReference>
<evidence type="ECO:0000256" key="3">
    <source>
        <dbReference type="SAM" id="MobiDB-lite"/>
    </source>
</evidence>